<gene>
    <name evidence="2" type="ORF">KI387_034302</name>
</gene>
<sequence>METPTASLVTDLQVKGERVITIRPEKSTERHSLFLSNIDQKLVGYVLKFVHFFSGNQEIAFDAIIYIHTEALRRILVPYDFMCGRLTFNSKQRRFEIDCNAAGVPFAICSSELSLAELGDISYPNPAFSQLCFLPGSTNRNLEDEPLISFQVTRFTCGGFAVGTAENHSLMDGFALQEFAKNFTHLARMGDMAFQPVTDRTCLKARSPLHIKYSHQEYLNHSELDLHSSPFMQRNMDLWRSKVAFHNPSQKHVFGLFLLSGKMLRLLKLKAKNEGVAGCTSFMAALAHLWRARTASLPNIKPGDISTVQFAVDIRSKMRPPLPREFAGNATVTAYAKATAKELQEQPFSQIVKKLEEGADRMNDDYVRSRIDWLELHDGVICLEKGFLVTSWSHMGFGDVEFGGGIKSVYSGPIVTGRVDVVIFMADPKDEDGIKIYIGLEPSHMAKFQLLIQNVDADATIRSNL</sequence>
<dbReference type="InterPro" id="IPR023213">
    <property type="entry name" value="CAT-like_dom_sf"/>
</dbReference>
<dbReference type="AlphaFoldDB" id="A0AA38F5Z5"/>
<proteinExistence type="inferred from homology"/>
<comment type="caution">
    <text evidence="2">The sequence shown here is derived from an EMBL/GenBank/DDBJ whole genome shotgun (WGS) entry which is preliminary data.</text>
</comment>
<evidence type="ECO:0000256" key="1">
    <source>
        <dbReference type="ARBA" id="ARBA00009861"/>
    </source>
</evidence>
<dbReference type="PANTHER" id="PTHR31642">
    <property type="entry name" value="TRICHOTHECENE 3-O-ACETYLTRANSFERASE"/>
    <property type="match status" value="1"/>
</dbReference>
<dbReference type="PANTHER" id="PTHR31642:SF189">
    <property type="entry name" value="ACYLTRANSFERASE GLAUCE"/>
    <property type="match status" value="1"/>
</dbReference>
<keyword evidence="3" id="KW-1185">Reference proteome</keyword>
<dbReference type="GO" id="GO:0016747">
    <property type="term" value="F:acyltransferase activity, transferring groups other than amino-acyl groups"/>
    <property type="evidence" value="ECO:0007669"/>
    <property type="project" value="TreeGrafter"/>
</dbReference>
<dbReference type="InterPro" id="IPR050317">
    <property type="entry name" value="Plant_Fungal_Acyltransferase"/>
</dbReference>
<reference evidence="2 3" key="1">
    <citation type="journal article" date="2021" name="Nat. Plants">
        <title>The Taxus genome provides insights into paclitaxel biosynthesis.</title>
        <authorList>
            <person name="Xiong X."/>
            <person name="Gou J."/>
            <person name="Liao Q."/>
            <person name="Li Y."/>
            <person name="Zhou Q."/>
            <person name="Bi G."/>
            <person name="Li C."/>
            <person name="Du R."/>
            <person name="Wang X."/>
            <person name="Sun T."/>
            <person name="Guo L."/>
            <person name="Liang H."/>
            <person name="Lu P."/>
            <person name="Wu Y."/>
            <person name="Zhang Z."/>
            <person name="Ro D.K."/>
            <person name="Shang Y."/>
            <person name="Huang S."/>
            <person name="Yan J."/>
        </authorList>
    </citation>
    <scope>NUCLEOTIDE SEQUENCE [LARGE SCALE GENOMIC DNA]</scope>
    <source>
        <strain evidence="2">Ta-2019</strain>
    </source>
</reference>
<dbReference type="OMA" id="ERIFWIF"/>
<organism evidence="2 3">
    <name type="scientific">Taxus chinensis</name>
    <name type="common">Chinese yew</name>
    <name type="synonym">Taxus wallichiana var. chinensis</name>
    <dbReference type="NCBI Taxonomy" id="29808"/>
    <lineage>
        <taxon>Eukaryota</taxon>
        <taxon>Viridiplantae</taxon>
        <taxon>Streptophyta</taxon>
        <taxon>Embryophyta</taxon>
        <taxon>Tracheophyta</taxon>
        <taxon>Spermatophyta</taxon>
        <taxon>Pinopsida</taxon>
        <taxon>Pinidae</taxon>
        <taxon>Conifers II</taxon>
        <taxon>Cupressales</taxon>
        <taxon>Taxaceae</taxon>
        <taxon>Taxus</taxon>
    </lineage>
</organism>
<dbReference type="EMBL" id="JAHRHJ020003813">
    <property type="protein sequence ID" value="KAH9290185.1"/>
    <property type="molecule type" value="Genomic_DNA"/>
</dbReference>
<accession>A0AA38F5Z5</accession>
<evidence type="ECO:0000313" key="3">
    <source>
        <dbReference type="Proteomes" id="UP000824469"/>
    </source>
</evidence>
<dbReference type="Gene3D" id="3.30.559.10">
    <property type="entry name" value="Chloramphenicol acetyltransferase-like domain"/>
    <property type="match status" value="2"/>
</dbReference>
<protein>
    <submittedName>
        <fullName evidence="2">Uncharacterized protein</fullName>
    </submittedName>
</protein>
<dbReference type="Pfam" id="PF02458">
    <property type="entry name" value="Transferase"/>
    <property type="match status" value="1"/>
</dbReference>
<name>A0AA38F5Z5_TAXCH</name>
<comment type="similarity">
    <text evidence="1">Belongs to the plant acyltransferase family.</text>
</comment>
<dbReference type="Proteomes" id="UP000824469">
    <property type="component" value="Unassembled WGS sequence"/>
</dbReference>
<evidence type="ECO:0000313" key="2">
    <source>
        <dbReference type="EMBL" id="KAH9290185.1"/>
    </source>
</evidence>